<gene>
    <name evidence="1" type="ORF">CLIB1444_02S18030</name>
</gene>
<dbReference type="Proteomes" id="UP001152531">
    <property type="component" value="Unassembled WGS sequence"/>
</dbReference>
<evidence type="ECO:0000313" key="1">
    <source>
        <dbReference type="EMBL" id="CAH6719853.1"/>
    </source>
</evidence>
<sequence>MLRSLNWSRSVFRPLNASPSIWSSWNNTVYKGSITIFLPNLREILEEMILKAAPKKKPSYRKTRQKLYAPGDKKIQPLENIVRCPACGAVKRSHFMCMNCFGEIKAFLKSLKPSSKPAEFDIDKVDKDIIYPSKRLNEHEKRLQKKDWIPIREKPLMFDHKQIKPRK</sequence>
<evidence type="ECO:0000313" key="2">
    <source>
        <dbReference type="Proteomes" id="UP001152531"/>
    </source>
</evidence>
<proteinExistence type="predicted"/>
<protein>
    <submittedName>
        <fullName evidence="1">54S ribosomal protein L32, mitochondrial</fullName>
    </submittedName>
</protein>
<dbReference type="EMBL" id="CALSDN010000002">
    <property type="protein sequence ID" value="CAH6719853.1"/>
    <property type="molecule type" value="Genomic_DNA"/>
</dbReference>
<keyword evidence="1" id="KW-0689">Ribosomal protein</keyword>
<comment type="caution">
    <text evidence="1">The sequence shown here is derived from an EMBL/GenBank/DDBJ whole genome shotgun (WGS) entry which is preliminary data.</text>
</comment>
<keyword evidence="1" id="KW-0687">Ribonucleoprotein</keyword>
<reference evidence="1" key="1">
    <citation type="submission" date="2022-06" db="EMBL/GenBank/DDBJ databases">
        <authorList>
            <person name="Legras J.-L."/>
            <person name="Devillers H."/>
            <person name="Grondin C."/>
        </authorList>
    </citation>
    <scope>NUCLEOTIDE SEQUENCE</scope>
    <source>
        <strain evidence="1">CLIB 1444</strain>
    </source>
</reference>
<organism evidence="1 2">
    <name type="scientific">[Candida] jaroonii</name>
    <dbReference type="NCBI Taxonomy" id="467808"/>
    <lineage>
        <taxon>Eukaryota</taxon>
        <taxon>Fungi</taxon>
        <taxon>Dikarya</taxon>
        <taxon>Ascomycota</taxon>
        <taxon>Saccharomycotina</taxon>
        <taxon>Pichiomycetes</taxon>
        <taxon>Debaryomycetaceae</taxon>
        <taxon>Yamadazyma</taxon>
    </lineage>
</organism>
<accession>A0ACA9Y642</accession>
<keyword evidence="2" id="KW-1185">Reference proteome</keyword>
<name>A0ACA9Y642_9ASCO</name>